<keyword evidence="2" id="KW-1185">Reference proteome</keyword>
<name>A0ACC2SXL5_9FUNG</name>
<sequence length="162" mass="18077">MFKQLGLVLRNAKNSLQATPTRFQSTTTTVASPIVTKPASKPRMSAFRGGSLGFLLGSVIAGGSGYYFLINDYQIASGLLLTSVKELQFSTEKVREYARKIELVSADLEKLKEKTAKIEQLEAAREEMRKLFNANSVEYLELKKQLEDLEKDIHGSSKPHHL</sequence>
<dbReference type="EMBL" id="QTSX02004267">
    <property type="protein sequence ID" value="KAJ9067098.1"/>
    <property type="molecule type" value="Genomic_DNA"/>
</dbReference>
<proteinExistence type="predicted"/>
<organism evidence="1 2">
    <name type="scientific">Entomophthora muscae</name>
    <dbReference type="NCBI Taxonomy" id="34485"/>
    <lineage>
        <taxon>Eukaryota</taxon>
        <taxon>Fungi</taxon>
        <taxon>Fungi incertae sedis</taxon>
        <taxon>Zoopagomycota</taxon>
        <taxon>Entomophthoromycotina</taxon>
        <taxon>Entomophthoromycetes</taxon>
        <taxon>Entomophthorales</taxon>
        <taxon>Entomophthoraceae</taxon>
        <taxon>Entomophthora</taxon>
    </lineage>
</organism>
<accession>A0ACC2SXL5</accession>
<reference evidence="1" key="1">
    <citation type="submission" date="2022-04" db="EMBL/GenBank/DDBJ databases">
        <title>Genome of the entomopathogenic fungus Entomophthora muscae.</title>
        <authorList>
            <person name="Elya C."/>
            <person name="Lovett B.R."/>
            <person name="Lee E."/>
            <person name="Macias A.M."/>
            <person name="Hajek A.E."/>
            <person name="De Bivort B.L."/>
            <person name="Kasson M.T."/>
            <person name="De Fine Licht H.H."/>
            <person name="Stajich J.E."/>
        </authorList>
    </citation>
    <scope>NUCLEOTIDE SEQUENCE</scope>
    <source>
        <strain evidence="1">Berkeley</strain>
    </source>
</reference>
<comment type="caution">
    <text evidence="1">The sequence shown here is derived from an EMBL/GenBank/DDBJ whole genome shotgun (WGS) entry which is preliminary data.</text>
</comment>
<evidence type="ECO:0000313" key="1">
    <source>
        <dbReference type="EMBL" id="KAJ9067098.1"/>
    </source>
</evidence>
<evidence type="ECO:0000313" key="2">
    <source>
        <dbReference type="Proteomes" id="UP001165960"/>
    </source>
</evidence>
<gene>
    <name evidence="1" type="ORF">DSO57_1003011</name>
</gene>
<protein>
    <submittedName>
        <fullName evidence="1">Uncharacterized protein</fullName>
    </submittedName>
</protein>
<dbReference type="Proteomes" id="UP001165960">
    <property type="component" value="Unassembled WGS sequence"/>
</dbReference>